<sequence length="2593" mass="291363">MIPATPLRATQFGSMIAATPAFEREEDQRLIGQILDSMNSNLNANVPNGDEPQEQAASAAQEQDPAHWNVTMKALVQMSILDMLAKWKLHAKDSDREKNALDVSLKLVQSVLRTMKNKFQADSRLLFSGVNEDEPGGTVTQGSGDNIPLYRWLLPRLCFAASEFQTNALLRPYVDETLDLAAYLVNSVGQYLDTQASEGAMGLYLGKSLISGLTSSCVELLSMEASEQRENFTMQTVAPEKKKYQVSSQQPKELVKGDNSPHYTMPYPTGRARINLGLAIAQVILRSAYQPLHSVPHWSLTSSSDFASVIASLCRVGRVVLGIADRIGQAERLNEKSQTLAFSQLERIAATAELLCTHTRADLPPLPREFFHIIVELCVGRLLDRFKVGEGSNNSEVLQLLRAIDESVIETLGAIRVHKTGRAGGMFWDLLADRWVHEIKAKFVGEEAVDRMPIETRRLWLAVARALVMPLAANPVPTAQVLDLSDAMLIEHTIKSPQGQSDMEKSLNRKLATAVHTISHTHVEHHTHLSSRGTKRKRNQDVAVQNGTTLNGDLLPTGLQLLVIGEDEVNAGLVASKQIPDIKDIQHEADQLHDVHSPWHSDEVHQHCGNDPDFSNWVRSRWDPTVQSLVACLPEDVSMDQDYQQQRITWHDEWTKKDSAAISVMMRKDPYVLVNQICSRVEALGRSFPFGDKAKTLNLFKTLRKLCHAFSRLYGDLSMSKEHTVQRYIGAKHITVLCGFISKAWKSIARDAEVDIAFFFLLKDTLNCTSPEMASTTFLSPAQCRRLIDCFKAGFAVEDRSTKVVIGACAVGFVKAWYQNGFQESATTLIEPLVDMFASEGDPAHPFKAEPAISIMGELAKYAQGRVLGEIIGELLVKLGAPNSALRSLAYVQRDAGLIRHAYAAGNNEGSLGSLLINHNSDILAEIFTHESVDRLRDTLDFYRSQVQGDNDTQVTIARLITLSVAPLLVRVIVRLCKLESNDAVLKALQRVHQYGHQDTKRQSTRHEVIIFLKQHMLGIISELNDMLHDMHEKKTIEQKLDVISSYAALIELAGSTMAVYSPQILASLQGTIWVPQLRLEALKAWKAYATQLKFMDIGPYIGYTVAAFVSVWHKMTPEEKQVGRETIHYLIVDHASLLHQYLDNVVDLSGIPELSTAAGRLKEMRSKQTLRERLQELLKRCADDNIAVCERSLSELRAILSDSNREISRFFQGDSFDPISSAIYRVLLMAAGRDGEACQGIRDASYDCMGTLGALDPDRFNLDVSETPILLSYNFGGYEESSDFAICLIQTSLISAYKTTTDTRYQAHLAYAIQELLKFCGFSPDLFDDNIKGRGSHSIKVRERWRAFPQHMLDTIAPLLEGRYVYPKDLPVVHFPHPVYANTSTYRQWLQRWTIDLLGNVLEAPEPKGTATDPKVIAVKNSKIIFGAFHSVLKSSQDVGVAHHILPHLILYLLFSKGSDIRLQIAVEIRAVLSDLVNHRNEVHRDRQNLSAQAVFDLLDHFSRWVQHQKTVIIRDYRGGRIEKISDPERRAEYQYLMEQIPKVEGLLNSIDAELQAEAALITQAYARSLRGFETRMAALRRSQKRTDADLQPYYEYLHRIYADLDEPDGMEGVSTFIISPSMDHQIREHESVGRWTSAQSCWEVKLQDNADNLDLHLGLARCLRSLGHYDTLRTHIEGIISRHPEWSADLANYRVEATWIVQDWHGLSEILQSGAKGPEISKARVLQAISQKDFDSIPELLKDARRQIGSTISANHRTYVRNYSALLDLHMLHEVDQIQSTSTELVTKAQQISEANKDTFRRSQIFELKQTLLNRLSTISPSFKYQEPVLSMRRAGFNLVPNALAELKNERGMAWLTTSKIARKAGHVQTAYSAILQAGALHAPFTFVQQAKLMRANGQPLKALSELENVLPTLRLDIGVAGSSAHPIPLEGDPSQNKDSIALAKALSLSARWAFETERLDANDIIKRFQQAIKLAPEQESPFYHLGHYYDQYAESSKHTENIDSLRLKVCENYALSLRYGVKYIYRTMPRMLTLWLDLGESTATERKSKNPSNAAGVVERINKTMDVARRELPRYLWLIAFGQIVARIAHPNKTVAAVLLKIMRDVLREYTRQAIWSFVGSYHSRDATSSKARNCQQLFATIKSGDAIGSNAQRIIDSATAFSSMLLRLSEDPGIDKDWDPIKNRKEKPNHNKLHLTIGANFPYASKVFPSEMIMPLQDALTCTLPSSSETLKTHNPFMQGMHDDIEVMPSLQRPKKLCFIGDNGRKYNFLAKPEDDLRKDARLMEFNSMINKLLKGNTETRRRNLYIRTYAVMPLNEECGLLEWVNNTVPLRSILTKLYEREKKKVFSNAIYSELDAARVAGPAEAAKVFKQKILPQFAPYVFHQWFFEMWPEPNAWLAARIAYARTLAVMSIVGFVLGLGDRHGENILFDSTTGDTVHVDFNCLFEKGKGFAVPERVPFRLTANMVDALGATGYEGIFRRAAEVTFGELRTNRDSLTSVLEAFIHDPLTEWQAAKDRAGRKSKSASNAVDFRQIAAKALDPIRWKLKGTMGESGDGEMSVTNQVDTLIKEATSPVNLGQMYVGWASWL</sequence>
<dbReference type="Proteomes" id="UP001227268">
    <property type="component" value="Unassembled WGS sequence"/>
</dbReference>
<proteinExistence type="predicted"/>
<evidence type="ECO:0000313" key="2">
    <source>
        <dbReference type="Proteomes" id="UP001227268"/>
    </source>
</evidence>
<gene>
    <name evidence="1" type="ORF">QFC21_006318</name>
</gene>
<accession>A0ACC2V570</accession>
<evidence type="ECO:0000313" key="1">
    <source>
        <dbReference type="EMBL" id="KAJ9093722.1"/>
    </source>
</evidence>
<protein>
    <submittedName>
        <fullName evidence="1">Uncharacterized protein</fullName>
    </submittedName>
</protein>
<reference evidence="1" key="1">
    <citation type="submission" date="2023-04" db="EMBL/GenBank/DDBJ databases">
        <title>Draft Genome sequencing of Naganishia species isolated from polar environments using Oxford Nanopore Technology.</title>
        <authorList>
            <person name="Leo P."/>
            <person name="Venkateswaran K."/>
        </authorList>
    </citation>
    <scope>NUCLEOTIDE SEQUENCE</scope>
    <source>
        <strain evidence="1">MNA-CCFEE 5423</strain>
    </source>
</reference>
<name>A0ACC2V570_9TREE</name>
<organism evidence="1 2">
    <name type="scientific">Naganishia friedmannii</name>
    <dbReference type="NCBI Taxonomy" id="89922"/>
    <lineage>
        <taxon>Eukaryota</taxon>
        <taxon>Fungi</taxon>
        <taxon>Dikarya</taxon>
        <taxon>Basidiomycota</taxon>
        <taxon>Agaricomycotina</taxon>
        <taxon>Tremellomycetes</taxon>
        <taxon>Filobasidiales</taxon>
        <taxon>Filobasidiaceae</taxon>
        <taxon>Naganishia</taxon>
    </lineage>
</organism>
<keyword evidence="2" id="KW-1185">Reference proteome</keyword>
<dbReference type="EMBL" id="JASBWT010000029">
    <property type="protein sequence ID" value="KAJ9093722.1"/>
    <property type="molecule type" value="Genomic_DNA"/>
</dbReference>
<comment type="caution">
    <text evidence="1">The sequence shown here is derived from an EMBL/GenBank/DDBJ whole genome shotgun (WGS) entry which is preliminary data.</text>
</comment>